<feature type="compositionally biased region" description="Low complexity" evidence="1">
    <location>
        <begin position="589"/>
        <end position="606"/>
    </location>
</feature>
<organism evidence="2 3">
    <name type="scientific">Bodo saltans</name>
    <name type="common">Flagellated protozoan</name>
    <dbReference type="NCBI Taxonomy" id="75058"/>
    <lineage>
        <taxon>Eukaryota</taxon>
        <taxon>Discoba</taxon>
        <taxon>Euglenozoa</taxon>
        <taxon>Kinetoplastea</taxon>
        <taxon>Metakinetoplastina</taxon>
        <taxon>Eubodonida</taxon>
        <taxon>Bodonidae</taxon>
        <taxon>Bodo</taxon>
    </lineage>
</organism>
<feature type="compositionally biased region" description="Low complexity" evidence="1">
    <location>
        <begin position="350"/>
        <end position="359"/>
    </location>
</feature>
<keyword evidence="3" id="KW-1185">Reference proteome</keyword>
<accession>A0A0S4J0M9</accession>
<protein>
    <submittedName>
        <fullName evidence="2">Uncharacterized protein</fullName>
    </submittedName>
</protein>
<proteinExistence type="predicted"/>
<evidence type="ECO:0000313" key="2">
    <source>
        <dbReference type="EMBL" id="CUG06447.1"/>
    </source>
</evidence>
<feature type="region of interest" description="Disordered" evidence="1">
    <location>
        <begin position="347"/>
        <end position="376"/>
    </location>
</feature>
<evidence type="ECO:0000256" key="1">
    <source>
        <dbReference type="SAM" id="MobiDB-lite"/>
    </source>
</evidence>
<dbReference type="EMBL" id="CYKH01000587">
    <property type="protein sequence ID" value="CUG06447.1"/>
    <property type="molecule type" value="Genomic_DNA"/>
</dbReference>
<dbReference type="Proteomes" id="UP000051952">
    <property type="component" value="Unassembled WGS sequence"/>
</dbReference>
<dbReference type="AlphaFoldDB" id="A0A0S4J0M9"/>
<gene>
    <name evidence="2" type="ORF">BSAL_72695</name>
</gene>
<feature type="region of interest" description="Disordered" evidence="1">
    <location>
        <begin position="418"/>
        <end position="444"/>
    </location>
</feature>
<evidence type="ECO:0000313" key="3">
    <source>
        <dbReference type="Proteomes" id="UP000051952"/>
    </source>
</evidence>
<feature type="region of interest" description="Disordered" evidence="1">
    <location>
        <begin position="298"/>
        <end position="324"/>
    </location>
</feature>
<feature type="region of interest" description="Disordered" evidence="1">
    <location>
        <begin position="570"/>
        <end position="614"/>
    </location>
</feature>
<sequence length="912" mass="99663">MHQLWLIPTSLHVDDVSTVLRQDDAVAPIAVDLVNSQLPVHFRRYGAPIIELDDKVHLLHHARRPPPSLLVEADKPQRWASCCSPTIHCVGGVISFGRQCRVVLTVLCTFTPTTALPPEYNAVSETAAASLVAAALVALHKPLCRVLLDGPTLRSSKTSALDVLVAWRAYHAMSLTRWAARCARWLQQEPSRLHGTWQDTDALLTDPILCQSLVELEQMPAQPKPSCSAARTWELASHLVLTSAQRRLRTHVDPHATQPVPVGQDIVDASLRTAWQQLMALSHGFVERTNTPSVVAAVSAPPATTDPPPQAQRQQNDDSHVSAKRPTNHIASSHLLIQHSLREEDAVEIGTGSTTSSGSRAQPVLQSTQTGGDEDGKLAERNVIHAEHSTEWYFHRSESAAAPEAEDDVLMHTTTPLEDNEAAPAGTDADSPLPVDDDEEKTFTCSSTPRGIAAPSALHADWPSHAPPPLRLVVCERITLRAHTTTADVIPRAHRIEGDVRVAWSTDAATVLRSNTPADVIERSDASGLPLEGYWRLAHDLGHDPCESAADYVASFKLVLRVSGRWMPPRDVTLDTLPQTTNKFHTKTSGDSSNDSTITTSSSSSSDDSDTDDENRAIWCPGDWTWSLPHDSSQPQLQSQSQQFRNVPVLLLCTPNYQANELTMAVASFTLGSFQRDQQLRKALRVCAPAFRPNVAALREVKRSMEQSWMPVDCRGRWVLEMRAPSDHQTRGDTTPSELALLFKGIIALRDTPTTTPLFSSNPVTCTFHPRVVPTDESSATPMLVAQGRPEFDVIKFKPKKGVGTIGWRHVAQSCSQGGAMESNLLRLPIAARIVYSEPHVVRELLSMADRANGPADTHSSLHIHFVDVPSSSVSGVEMEVSSGGGPLPVTTLLSSGEAYTFDFDRAQLLRR</sequence>
<name>A0A0S4J0M9_BODSA</name>
<reference evidence="3" key="1">
    <citation type="submission" date="2015-09" db="EMBL/GenBank/DDBJ databases">
        <authorList>
            <consortium name="Pathogen Informatics"/>
        </authorList>
    </citation>
    <scope>NUCLEOTIDE SEQUENCE [LARGE SCALE GENOMIC DNA]</scope>
    <source>
        <strain evidence="3">Lake Konstanz</strain>
    </source>
</reference>
<dbReference type="VEuPathDB" id="TriTrypDB:BSAL_72695"/>